<evidence type="ECO:0008006" key="3">
    <source>
        <dbReference type="Google" id="ProtNLM"/>
    </source>
</evidence>
<organism evidence="1 2">
    <name type="scientific">Brumimicrobium salinarum</name>
    <dbReference type="NCBI Taxonomy" id="2058658"/>
    <lineage>
        <taxon>Bacteria</taxon>
        <taxon>Pseudomonadati</taxon>
        <taxon>Bacteroidota</taxon>
        <taxon>Flavobacteriia</taxon>
        <taxon>Flavobacteriales</taxon>
        <taxon>Crocinitomicaceae</taxon>
        <taxon>Brumimicrobium</taxon>
    </lineage>
</organism>
<evidence type="ECO:0000313" key="1">
    <source>
        <dbReference type="EMBL" id="PKR81838.1"/>
    </source>
</evidence>
<dbReference type="AlphaFoldDB" id="A0A2I0R5H9"/>
<comment type="caution">
    <text evidence="1">The sequence shown here is derived from an EMBL/GenBank/DDBJ whole genome shotgun (WGS) entry which is preliminary data.</text>
</comment>
<gene>
    <name evidence="1" type="ORF">CW751_00425</name>
</gene>
<name>A0A2I0R5H9_9FLAO</name>
<keyword evidence="2" id="KW-1185">Reference proteome</keyword>
<accession>A0A2I0R5H9</accession>
<dbReference type="EMBL" id="PJNI01000001">
    <property type="protein sequence ID" value="PKR81838.1"/>
    <property type="molecule type" value="Genomic_DNA"/>
</dbReference>
<reference evidence="1 2" key="1">
    <citation type="submission" date="2017-12" db="EMBL/GenBank/DDBJ databases">
        <title>The draft genome sequence of Brumimicrobium saltpan LHR20.</title>
        <authorList>
            <person name="Do Z.-J."/>
            <person name="Luo H.-R."/>
        </authorList>
    </citation>
    <scope>NUCLEOTIDE SEQUENCE [LARGE SCALE GENOMIC DNA]</scope>
    <source>
        <strain evidence="1 2">LHR20</strain>
    </source>
</reference>
<dbReference type="Proteomes" id="UP000236654">
    <property type="component" value="Unassembled WGS sequence"/>
</dbReference>
<sequence length="231" mass="27017">MSFSQENETKMSAQLSNGSFTRIFDNYSNLYNLTKIELGLNFQRPKGDFYFYATYGYKTNIISSEDKALGKTQFAYKSHMIGGSFAYHLLSNQKKVRPYLGLSILSEVATNYRDGYLGRMNYGIINYYTYLTVYPYNSYNSNFYQSTPLLGTISLGCDFRLSKDVRLNFSMGYSLRKMKYKYLEWYDGDNYREMLKNVPVESKMFHHINAQLGLSYTFSLKKKSDSPRLYQ</sequence>
<evidence type="ECO:0000313" key="2">
    <source>
        <dbReference type="Proteomes" id="UP000236654"/>
    </source>
</evidence>
<proteinExistence type="predicted"/>
<protein>
    <recommendedName>
        <fullName evidence="3">Outer membrane protein beta-barrel domain-containing protein</fullName>
    </recommendedName>
</protein>